<keyword evidence="5 13" id="KW-0220">Diaminopimelate biosynthesis</keyword>
<feature type="binding site" evidence="13">
    <location>
        <position position="36"/>
    </location>
    <ligand>
        <name>NAD(+)</name>
        <dbReference type="ChEBI" id="CHEBI:57540"/>
    </ligand>
</feature>
<accession>A0A518D8G7</accession>
<comment type="catalytic activity">
    <reaction evidence="12 13">
        <text>(S)-2,3,4,5-tetrahydrodipicolinate + NAD(+) + H2O = (2S,4S)-4-hydroxy-2,3,4,5-tetrahydrodipicolinate + NADH + H(+)</text>
        <dbReference type="Rhea" id="RHEA:35323"/>
        <dbReference type="ChEBI" id="CHEBI:15377"/>
        <dbReference type="ChEBI" id="CHEBI:15378"/>
        <dbReference type="ChEBI" id="CHEBI:16845"/>
        <dbReference type="ChEBI" id="CHEBI:57540"/>
        <dbReference type="ChEBI" id="CHEBI:57945"/>
        <dbReference type="ChEBI" id="CHEBI:67139"/>
        <dbReference type="EC" id="1.17.1.8"/>
    </reaction>
</comment>
<keyword evidence="17" id="KW-1185">Reference proteome</keyword>
<dbReference type="InterPro" id="IPR023940">
    <property type="entry name" value="DHDPR_bac"/>
</dbReference>
<dbReference type="CDD" id="cd02274">
    <property type="entry name" value="DHDPR_N"/>
    <property type="match status" value="1"/>
</dbReference>
<evidence type="ECO:0000256" key="10">
    <source>
        <dbReference type="ARBA" id="ARBA00038983"/>
    </source>
</evidence>
<evidence type="ECO:0000259" key="14">
    <source>
        <dbReference type="Pfam" id="PF01113"/>
    </source>
</evidence>
<protein>
    <recommendedName>
        <fullName evidence="10 13">4-hydroxy-tetrahydrodipicolinate reductase</fullName>
        <shortName evidence="13">HTPA reductase</shortName>
        <ecNumber evidence="10 13">1.17.1.8</ecNumber>
    </recommendedName>
</protein>
<name>A0A518D8G7_9BACT</name>
<dbReference type="SUPFAM" id="SSF55347">
    <property type="entry name" value="Glyceraldehyde-3-phosphate dehydrogenase-like, C-terminal domain"/>
    <property type="match status" value="1"/>
</dbReference>
<feature type="binding site" evidence="13">
    <location>
        <begin position="121"/>
        <end position="124"/>
    </location>
    <ligand>
        <name>NAD(+)</name>
        <dbReference type="ChEBI" id="CHEBI:57540"/>
    </ligand>
</feature>
<feature type="active site" description="Proton donor" evidence="13">
    <location>
        <position position="161"/>
    </location>
</feature>
<keyword evidence="6 13" id="KW-0560">Oxidoreductase</keyword>
<dbReference type="EC" id="1.17.1.8" evidence="10 13"/>
<dbReference type="GO" id="GO:0009089">
    <property type="term" value="P:lysine biosynthetic process via diaminopimelate"/>
    <property type="evidence" value="ECO:0007669"/>
    <property type="project" value="UniProtKB-UniRule"/>
</dbReference>
<evidence type="ECO:0000256" key="3">
    <source>
        <dbReference type="ARBA" id="ARBA00022605"/>
    </source>
</evidence>
<comment type="subunit">
    <text evidence="13">Homotetramer.</text>
</comment>
<dbReference type="PANTHER" id="PTHR20836:SF0">
    <property type="entry name" value="4-HYDROXY-TETRAHYDRODIPICOLINATE REDUCTASE 1, CHLOROPLASTIC-RELATED"/>
    <property type="match status" value="1"/>
</dbReference>
<dbReference type="GO" id="GO:0005829">
    <property type="term" value="C:cytosol"/>
    <property type="evidence" value="ECO:0007669"/>
    <property type="project" value="TreeGrafter"/>
</dbReference>
<dbReference type="PANTHER" id="PTHR20836">
    <property type="entry name" value="DIHYDRODIPICOLINATE REDUCTASE"/>
    <property type="match status" value="1"/>
</dbReference>
<dbReference type="Proteomes" id="UP000317429">
    <property type="component" value="Chromosome"/>
</dbReference>
<feature type="binding site" evidence="13">
    <location>
        <position position="158"/>
    </location>
    <ligand>
        <name>(S)-2,3,4,5-tetrahydrodipicolinate</name>
        <dbReference type="ChEBI" id="CHEBI:16845"/>
    </ligand>
</feature>
<comment type="subcellular location">
    <subcellularLocation>
        <location evidence="13">Cytoplasm</location>
    </subcellularLocation>
</comment>
<comment type="catalytic activity">
    <reaction evidence="11 13">
        <text>(S)-2,3,4,5-tetrahydrodipicolinate + NADP(+) + H2O = (2S,4S)-4-hydroxy-2,3,4,5-tetrahydrodipicolinate + NADPH + H(+)</text>
        <dbReference type="Rhea" id="RHEA:35331"/>
        <dbReference type="ChEBI" id="CHEBI:15377"/>
        <dbReference type="ChEBI" id="CHEBI:15378"/>
        <dbReference type="ChEBI" id="CHEBI:16845"/>
        <dbReference type="ChEBI" id="CHEBI:57783"/>
        <dbReference type="ChEBI" id="CHEBI:58349"/>
        <dbReference type="ChEBI" id="CHEBI:67139"/>
        <dbReference type="EC" id="1.17.1.8"/>
    </reaction>
</comment>
<dbReference type="InterPro" id="IPR022663">
    <property type="entry name" value="DapB_C"/>
</dbReference>
<keyword evidence="4 13" id="KW-0521">NADP</keyword>
<evidence type="ECO:0000259" key="15">
    <source>
        <dbReference type="Pfam" id="PF05173"/>
    </source>
</evidence>
<evidence type="ECO:0000256" key="13">
    <source>
        <dbReference type="HAMAP-Rule" id="MF_00102"/>
    </source>
</evidence>
<gene>
    <name evidence="13 16" type="primary">dapB</name>
    <name evidence="16" type="ORF">Pla175_11380</name>
</gene>
<dbReference type="NCBIfam" id="TIGR00036">
    <property type="entry name" value="dapB"/>
    <property type="match status" value="1"/>
</dbReference>
<reference evidence="16 17" key="1">
    <citation type="submission" date="2019-02" db="EMBL/GenBank/DDBJ databases">
        <title>Deep-cultivation of Planctomycetes and their phenomic and genomic characterization uncovers novel biology.</title>
        <authorList>
            <person name="Wiegand S."/>
            <person name="Jogler M."/>
            <person name="Boedeker C."/>
            <person name="Pinto D."/>
            <person name="Vollmers J."/>
            <person name="Rivas-Marin E."/>
            <person name="Kohn T."/>
            <person name="Peeters S.H."/>
            <person name="Heuer A."/>
            <person name="Rast P."/>
            <person name="Oberbeckmann S."/>
            <person name="Bunk B."/>
            <person name="Jeske O."/>
            <person name="Meyerdierks A."/>
            <person name="Storesund J.E."/>
            <person name="Kallscheuer N."/>
            <person name="Luecker S."/>
            <person name="Lage O.M."/>
            <person name="Pohl T."/>
            <person name="Merkel B.J."/>
            <person name="Hornburger P."/>
            <person name="Mueller R.-W."/>
            <person name="Bruemmer F."/>
            <person name="Labrenz M."/>
            <person name="Spormann A.M."/>
            <person name="Op den Camp H."/>
            <person name="Overmann J."/>
            <person name="Amann R."/>
            <person name="Jetten M.S.M."/>
            <person name="Mascher T."/>
            <person name="Medema M.H."/>
            <person name="Devos D.P."/>
            <person name="Kaster A.-K."/>
            <person name="Ovreas L."/>
            <person name="Rohde M."/>
            <person name="Galperin M.Y."/>
            <person name="Jogler C."/>
        </authorList>
    </citation>
    <scope>NUCLEOTIDE SEQUENCE [LARGE SCALE GENOMIC DNA]</scope>
    <source>
        <strain evidence="16 17">Pla175</strain>
    </source>
</reference>
<dbReference type="GO" id="GO:0050661">
    <property type="term" value="F:NADP binding"/>
    <property type="evidence" value="ECO:0007669"/>
    <property type="project" value="UniProtKB-UniRule"/>
</dbReference>
<dbReference type="EMBL" id="CP036291">
    <property type="protein sequence ID" value="QDU87772.1"/>
    <property type="molecule type" value="Genomic_DNA"/>
</dbReference>
<organism evidence="16 17">
    <name type="scientific">Pirellulimonas nuda</name>
    <dbReference type="NCBI Taxonomy" id="2528009"/>
    <lineage>
        <taxon>Bacteria</taxon>
        <taxon>Pseudomonadati</taxon>
        <taxon>Planctomycetota</taxon>
        <taxon>Planctomycetia</taxon>
        <taxon>Pirellulales</taxon>
        <taxon>Lacipirellulaceae</taxon>
        <taxon>Pirellulimonas</taxon>
    </lineage>
</organism>
<dbReference type="PIRSF" id="PIRSF000161">
    <property type="entry name" value="DHPR"/>
    <property type="match status" value="1"/>
</dbReference>
<evidence type="ECO:0000313" key="17">
    <source>
        <dbReference type="Proteomes" id="UP000317429"/>
    </source>
</evidence>
<proteinExistence type="inferred from homology"/>
<feature type="domain" description="Dihydrodipicolinate reductase N-terminal" evidence="14">
    <location>
        <begin position="6"/>
        <end position="124"/>
    </location>
</feature>
<evidence type="ECO:0000256" key="8">
    <source>
        <dbReference type="ARBA" id="ARBA00023154"/>
    </source>
</evidence>
<keyword evidence="2 13" id="KW-0963">Cytoplasm</keyword>
<feature type="binding site" evidence="13">
    <location>
        <begin position="10"/>
        <end position="15"/>
    </location>
    <ligand>
        <name>NAD(+)</name>
        <dbReference type="ChEBI" id="CHEBI:57540"/>
    </ligand>
</feature>
<comment type="similarity">
    <text evidence="1 13">Belongs to the DapB family.</text>
</comment>
<keyword evidence="3 13" id="KW-0028">Amino-acid biosynthesis</keyword>
<sequence length="267" mass="28037">MKPTTLAIHGAAGRMGQRLVALGHADPAVELVAAIESASSPNLGRDAGVLAGVGEIGVPLSADWPQSVGAVIDFSVPEAVDGVVARCLEHKFPLVIATTGFGETTRNAIEEAAGVIPVCWAPSMSLTVNIAMKLAEVAGRALADHPTGADVEIIERHHRFKEDSPSGTALGFGRVISDAMGQHQHTHGRHGRPGVRPHDEIGYHAVRTGDNPGEHTIVFGLLGETLELRVAATNRDCYASGALVAARWLQDKPAGLYDMQDVLGLRP</sequence>
<dbReference type="Gene3D" id="3.40.50.720">
    <property type="entry name" value="NAD(P)-binding Rossmann-like Domain"/>
    <property type="match status" value="1"/>
</dbReference>
<dbReference type="GO" id="GO:0019877">
    <property type="term" value="P:diaminopimelate biosynthetic process"/>
    <property type="evidence" value="ECO:0007669"/>
    <property type="project" value="UniProtKB-UniRule"/>
</dbReference>
<dbReference type="InterPro" id="IPR000846">
    <property type="entry name" value="DapB_N"/>
</dbReference>
<dbReference type="GO" id="GO:0016726">
    <property type="term" value="F:oxidoreductase activity, acting on CH or CH2 groups, NAD or NADP as acceptor"/>
    <property type="evidence" value="ECO:0007669"/>
    <property type="project" value="UniProtKB-UniRule"/>
</dbReference>
<dbReference type="Pfam" id="PF01113">
    <property type="entry name" value="DapB_N"/>
    <property type="match status" value="1"/>
</dbReference>
<feature type="active site" description="Proton donor/acceptor" evidence="13">
    <location>
        <position position="157"/>
    </location>
</feature>
<comment type="caution">
    <text evidence="13">Was originally thought to be a dihydrodipicolinate reductase (DHDPR), catalyzing the conversion of dihydrodipicolinate to tetrahydrodipicolinate. However, it was shown in E.coli that the substrate of the enzymatic reaction is not dihydrodipicolinate (DHDP) but in fact (2S,4S)-4-hydroxy-2,3,4,5-tetrahydrodipicolinic acid (HTPA), the product released by the DapA-catalyzed reaction.</text>
</comment>
<dbReference type="GO" id="GO:0051287">
    <property type="term" value="F:NAD binding"/>
    <property type="evidence" value="ECO:0007669"/>
    <property type="project" value="UniProtKB-UniRule"/>
</dbReference>
<dbReference type="RefSeq" id="WP_145281970.1">
    <property type="nucleotide sequence ID" value="NZ_CP036291.1"/>
</dbReference>
<dbReference type="KEGG" id="pnd:Pla175_11380"/>
<dbReference type="Pfam" id="PF05173">
    <property type="entry name" value="DapB_C"/>
    <property type="match status" value="1"/>
</dbReference>
<evidence type="ECO:0000256" key="7">
    <source>
        <dbReference type="ARBA" id="ARBA00023027"/>
    </source>
</evidence>
<evidence type="ECO:0000256" key="2">
    <source>
        <dbReference type="ARBA" id="ARBA00022490"/>
    </source>
</evidence>
<evidence type="ECO:0000256" key="6">
    <source>
        <dbReference type="ARBA" id="ARBA00023002"/>
    </source>
</evidence>
<evidence type="ECO:0000256" key="12">
    <source>
        <dbReference type="ARBA" id="ARBA00049396"/>
    </source>
</evidence>
<evidence type="ECO:0000313" key="16">
    <source>
        <dbReference type="EMBL" id="QDU87772.1"/>
    </source>
</evidence>
<dbReference type="InterPro" id="IPR022664">
    <property type="entry name" value="DapB_N_CS"/>
</dbReference>
<evidence type="ECO:0000256" key="4">
    <source>
        <dbReference type="ARBA" id="ARBA00022857"/>
    </source>
</evidence>
<evidence type="ECO:0000256" key="1">
    <source>
        <dbReference type="ARBA" id="ARBA00006642"/>
    </source>
</evidence>
<dbReference type="UniPathway" id="UPA00034">
    <property type="reaction ID" value="UER00018"/>
</dbReference>
<comment type="caution">
    <text evidence="13">Lacks conserved residue(s) required for the propagation of feature annotation.</text>
</comment>
<dbReference type="PROSITE" id="PS01298">
    <property type="entry name" value="DAPB"/>
    <property type="match status" value="1"/>
</dbReference>
<feature type="domain" description="Dihydrodipicolinate reductase C-terminal" evidence="15">
    <location>
        <begin position="128"/>
        <end position="263"/>
    </location>
</feature>
<dbReference type="OrthoDB" id="9790352at2"/>
<comment type="function">
    <text evidence="13">Catalyzes the conversion of 4-hydroxy-tetrahydrodipicolinate (HTPA) to tetrahydrodipicolinate.</text>
</comment>
<feature type="binding site" evidence="13">
    <location>
        <begin position="97"/>
        <end position="99"/>
    </location>
    <ligand>
        <name>NAD(+)</name>
        <dbReference type="ChEBI" id="CHEBI:57540"/>
    </ligand>
</feature>
<dbReference type="SUPFAM" id="SSF51735">
    <property type="entry name" value="NAD(P)-binding Rossmann-fold domains"/>
    <property type="match status" value="1"/>
</dbReference>
<comment type="pathway">
    <text evidence="9 13">Amino-acid biosynthesis; L-lysine biosynthesis via DAP pathway; (S)-tetrahydrodipicolinate from L-aspartate: step 4/4.</text>
</comment>
<dbReference type="InterPro" id="IPR036291">
    <property type="entry name" value="NAD(P)-bd_dom_sf"/>
</dbReference>
<keyword evidence="8 13" id="KW-0457">Lysine biosynthesis</keyword>
<evidence type="ECO:0000256" key="9">
    <source>
        <dbReference type="ARBA" id="ARBA00037922"/>
    </source>
</evidence>
<evidence type="ECO:0000256" key="5">
    <source>
        <dbReference type="ARBA" id="ARBA00022915"/>
    </source>
</evidence>
<dbReference type="GO" id="GO:0008839">
    <property type="term" value="F:4-hydroxy-tetrahydrodipicolinate reductase"/>
    <property type="evidence" value="ECO:0007669"/>
    <property type="project" value="UniProtKB-UniRule"/>
</dbReference>
<evidence type="ECO:0000256" key="11">
    <source>
        <dbReference type="ARBA" id="ARBA00049080"/>
    </source>
</evidence>
<feature type="binding site" evidence="13">
    <location>
        <begin position="167"/>
        <end position="168"/>
    </location>
    <ligand>
        <name>(S)-2,3,4,5-tetrahydrodipicolinate</name>
        <dbReference type="ChEBI" id="CHEBI:16845"/>
    </ligand>
</feature>
<keyword evidence="7 13" id="KW-0520">NAD</keyword>
<dbReference type="AlphaFoldDB" id="A0A518D8G7"/>
<dbReference type="HAMAP" id="MF_00102">
    <property type="entry name" value="DapB"/>
    <property type="match status" value="1"/>
</dbReference>
<dbReference type="Gene3D" id="3.30.360.10">
    <property type="entry name" value="Dihydrodipicolinate Reductase, domain 2"/>
    <property type="match status" value="1"/>
</dbReference>